<evidence type="ECO:0000313" key="2">
    <source>
        <dbReference type="Proteomes" id="UP000254799"/>
    </source>
</evidence>
<protein>
    <submittedName>
        <fullName evidence="1">Colicin V</fullName>
    </submittedName>
</protein>
<name>A0A377WAX2_KLEPN</name>
<accession>A0A377WAX2</accession>
<sequence length="32" mass="3680">MKQLTVFEMEAISGGYSWDFSSIQSSNHQSRK</sequence>
<dbReference type="AlphaFoldDB" id="A0A377WAX2"/>
<gene>
    <name evidence="1" type="ORF">NCTC8849_00507</name>
</gene>
<organism evidence="1 2">
    <name type="scientific">Klebsiella pneumoniae</name>
    <dbReference type="NCBI Taxonomy" id="573"/>
    <lineage>
        <taxon>Bacteria</taxon>
        <taxon>Pseudomonadati</taxon>
        <taxon>Pseudomonadota</taxon>
        <taxon>Gammaproteobacteria</taxon>
        <taxon>Enterobacterales</taxon>
        <taxon>Enterobacteriaceae</taxon>
        <taxon>Klebsiella/Raoultella group</taxon>
        <taxon>Klebsiella</taxon>
        <taxon>Klebsiella pneumoniae complex</taxon>
    </lineage>
</organism>
<reference evidence="1 2" key="1">
    <citation type="submission" date="2018-06" db="EMBL/GenBank/DDBJ databases">
        <authorList>
            <consortium name="Pathogen Informatics"/>
            <person name="Doyle S."/>
        </authorList>
    </citation>
    <scope>NUCLEOTIDE SEQUENCE [LARGE SCALE GENOMIC DNA]</scope>
    <source>
        <strain evidence="1 2">NCTC8849</strain>
    </source>
</reference>
<evidence type="ECO:0000313" key="1">
    <source>
        <dbReference type="EMBL" id="STT51990.1"/>
    </source>
</evidence>
<dbReference type="EMBL" id="UGLC01000002">
    <property type="protein sequence ID" value="STT51990.1"/>
    <property type="molecule type" value="Genomic_DNA"/>
</dbReference>
<dbReference type="Proteomes" id="UP000254799">
    <property type="component" value="Unassembled WGS sequence"/>
</dbReference>
<proteinExistence type="predicted"/>